<reference evidence="2 3" key="1">
    <citation type="submission" date="2024-08" db="EMBL/GenBank/DDBJ databases">
        <authorList>
            <person name="Ishaq N."/>
        </authorList>
    </citation>
    <scope>NUCLEOTIDE SEQUENCE [LARGE SCALE GENOMIC DNA]</scope>
    <source>
        <strain evidence="2 3">DSM 18651</strain>
    </source>
</reference>
<comment type="caution">
    <text evidence="2">The sequence shown here is derived from an EMBL/GenBank/DDBJ whole genome shotgun (WGS) entry which is preliminary data.</text>
</comment>
<keyword evidence="1" id="KW-0472">Membrane</keyword>
<dbReference type="Proteomes" id="UP001569428">
    <property type="component" value="Unassembled WGS sequence"/>
</dbReference>
<protein>
    <submittedName>
        <fullName evidence="2">Uncharacterized protein</fullName>
    </submittedName>
</protein>
<keyword evidence="3" id="KW-1185">Reference proteome</keyword>
<feature type="transmembrane region" description="Helical" evidence="1">
    <location>
        <begin position="145"/>
        <end position="164"/>
    </location>
</feature>
<sequence>MYDDVVVNGPTRLLPEEYQGRYQTKDLDCDGSEYRVDEIGQFLKVEYSPDGQELLLYSMNLNQDINCYDFGKSIILKVRYGNIASVDVDSDESGYWDGVDPVWQEFFSYQGIGENSNTQDSAWVFWPPALTMLLVSLVYKPLTPVQIAAVLVVAIPLGYLIRWYRKKRK</sequence>
<evidence type="ECO:0000313" key="3">
    <source>
        <dbReference type="Proteomes" id="UP001569428"/>
    </source>
</evidence>
<accession>A0ABV4NU08</accession>
<proteinExistence type="predicted"/>
<evidence type="ECO:0000256" key="1">
    <source>
        <dbReference type="SAM" id="Phobius"/>
    </source>
</evidence>
<evidence type="ECO:0000313" key="2">
    <source>
        <dbReference type="EMBL" id="MFA0809510.1"/>
    </source>
</evidence>
<organism evidence="2 3">
    <name type="scientific">Microbulbifer epialgicus</name>
    <dbReference type="NCBI Taxonomy" id="393907"/>
    <lineage>
        <taxon>Bacteria</taxon>
        <taxon>Pseudomonadati</taxon>
        <taxon>Pseudomonadota</taxon>
        <taxon>Gammaproteobacteria</taxon>
        <taxon>Cellvibrionales</taxon>
        <taxon>Microbulbiferaceae</taxon>
        <taxon>Microbulbifer</taxon>
    </lineage>
</organism>
<name>A0ABV4NU08_9GAMM</name>
<keyword evidence="1" id="KW-1133">Transmembrane helix</keyword>
<keyword evidence="1" id="KW-0812">Transmembrane</keyword>
<dbReference type="RefSeq" id="WP_371837127.1">
    <property type="nucleotide sequence ID" value="NZ_JBGMEK010000001.1"/>
</dbReference>
<dbReference type="EMBL" id="JBGMEK010000001">
    <property type="protein sequence ID" value="MFA0809510.1"/>
    <property type="molecule type" value="Genomic_DNA"/>
</dbReference>
<gene>
    <name evidence="2" type="ORF">ACCI49_01140</name>
</gene>